<feature type="domain" description="PhyR sigma2" evidence="1">
    <location>
        <begin position="1"/>
        <end position="48"/>
    </location>
</feature>
<protein>
    <submittedName>
        <fullName evidence="3">Two-component response regulator</fullName>
    </submittedName>
</protein>
<name>F2IYP0_POLGS</name>
<evidence type="ECO:0000259" key="1">
    <source>
        <dbReference type="Pfam" id="PF22029"/>
    </source>
</evidence>
<dbReference type="KEGG" id="pgv:SL003B_1058"/>
<dbReference type="HOGENOM" id="CLU_2156028_0_0_5"/>
<reference evidence="3 4" key="1">
    <citation type="journal article" date="2011" name="J. Bacteriol.">
        <title>Complete genome sequence of Polymorphum gilvum SL003B-26A1T, a crude oil-degrading bacterium from oil-polluted saline soil.</title>
        <authorList>
            <person name="Li S.G."/>
            <person name="Tang Y.Q."/>
            <person name="Nie Y."/>
            <person name="Cai M."/>
            <person name="Wu X.L."/>
        </authorList>
    </citation>
    <scope>NUCLEOTIDE SEQUENCE [LARGE SCALE GENOMIC DNA]</scope>
    <source>
        <strain evidence="4">LMG 25793 / CGMCC 1.9160 / SL003B-26A1</strain>
    </source>
</reference>
<keyword evidence="4" id="KW-1185">Reference proteome</keyword>
<dbReference type="eggNOG" id="COG1595">
    <property type="taxonomic scope" value="Bacteria"/>
</dbReference>
<dbReference type="Pfam" id="PF22233">
    <property type="entry name" value="PhyR_sigma-like"/>
    <property type="match status" value="1"/>
</dbReference>
<dbReference type="InterPro" id="IPR053866">
    <property type="entry name" value="PhyR_sigma2"/>
</dbReference>
<accession>F2IYP0</accession>
<dbReference type="AlphaFoldDB" id="F2IYP0"/>
<evidence type="ECO:0000259" key="2">
    <source>
        <dbReference type="Pfam" id="PF22233"/>
    </source>
</evidence>
<dbReference type="EMBL" id="CP002568">
    <property type="protein sequence ID" value="ADZ69487.1"/>
    <property type="molecule type" value="Genomic_DNA"/>
</dbReference>
<dbReference type="Gene3D" id="1.20.140.160">
    <property type="match status" value="1"/>
</dbReference>
<gene>
    <name evidence="3" type="ordered locus">SL003B_1058</name>
</gene>
<proteinExistence type="predicted"/>
<organism evidence="3 4">
    <name type="scientific">Polymorphum gilvum (strain LMG 25793 / CGMCC 1.9160 / SL003B-26A1)</name>
    <dbReference type="NCBI Taxonomy" id="991905"/>
    <lineage>
        <taxon>Bacteria</taxon>
        <taxon>Pseudomonadati</taxon>
        <taxon>Pseudomonadota</taxon>
        <taxon>Alphaproteobacteria</taxon>
        <taxon>Rhodobacterales</taxon>
        <taxon>Paracoccaceae</taxon>
        <taxon>Polymorphum</taxon>
    </lineage>
</organism>
<dbReference type="Pfam" id="PF22029">
    <property type="entry name" value="PhyR_sigma2"/>
    <property type="match status" value="1"/>
</dbReference>
<dbReference type="InterPro" id="IPR053867">
    <property type="entry name" value="PhyR_sigma4"/>
</dbReference>
<evidence type="ECO:0000313" key="3">
    <source>
        <dbReference type="EMBL" id="ADZ69487.1"/>
    </source>
</evidence>
<dbReference type="STRING" id="991905.SL003B_1058"/>
<dbReference type="PATRIC" id="fig|991905.3.peg.1077"/>
<dbReference type="Proteomes" id="UP000008130">
    <property type="component" value="Chromosome"/>
</dbReference>
<sequence length="111" mass="12104">MRRYARALAGSQKSGDAYVKACLQAIVADASVFDPSLGTKVALYRLFHTLWNATQMPPSEAEGAVSIFEKTTQQRLAAMTPESRQTLLLTTLEGFKPREAATIIGRSEAEV</sequence>
<evidence type="ECO:0000313" key="4">
    <source>
        <dbReference type="Proteomes" id="UP000008130"/>
    </source>
</evidence>
<feature type="domain" description="PhyR sigma4" evidence="2">
    <location>
        <begin position="76"/>
        <end position="111"/>
    </location>
</feature>